<comment type="subcellular location">
    <subcellularLocation>
        <location evidence="1">Mitochondrion</location>
    </subcellularLocation>
</comment>
<dbReference type="PANTHER" id="PTHR21043:SF0">
    <property type="entry name" value="MITOCHONDRIAL ASSEMBLY OF RIBOSOMAL LARGE SUBUNIT PROTEIN 1"/>
    <property type="match status" value="1"/>
</dbReference>
<dbReference type="GO" id="GO:0017148">
    <property type="term" value="P:negative regulation of translation"/>
    <property type="evidence" value="ECO:0007669"/>
    <property type="project" value="TreeGrafter"/>
</dbReference>
<evidence type="ECO:0000313" key="7">
    <source>
        <dbReference type="EMBL" id="KAG0721447.1"/>
    </source>
</evidence>
<evidence type="ECO:0000256" key="6">
    <source>
        <dbReference type="SAM" id="MobiDB-lite"/>
    </source>
</evidence>
<protein>
    <recommendedName>
        <fullName evidence="5">Mitochondrial assembly of ribosomal large subunit protein 1</fullName>
    </recommendedName>
</protein>
<keyword evidence="8" id="KW-1185">Reference proteome</keyword>
<dbReference type="Pfam" id="PF02410">
    <property type="entry name" value="RsfS"/>
    <property type="match status" value="1"/>
</dbReference>
<evidence type="ECO:0000256" key="5">
    <source>
        <dbReference type="ARBA" id="ARBA00073331"/>
    </source>
</evidence>
<accession>A0A8J4Y6E5</accession>
<dbReference type="HAMAP" id="MF_01477">
    <property type="entry name" value="Iojap_RsfS"/>
    <property type="match status" value="1"/>
</dbReference>
<evidence type="ECO:0000256" key="4">
    <source>
        <dbReference type="ARBA" id="ARBA00053669"/>
    </source>
</evidence>
<sequence>MVVIQVRAVVEDMVVIQVRAVVQDTVVIQVRAVVQDTVVIQVRAVVEDMVVIQVRAVVEDTVVIQVRAVVQDMVVIQVRAVVQDMVVIQVRAVVVIQVRAVVQDMVVIQVRAVVEDMVVIQIPRELKYTDYMVIVSSSSQRHRNALAELVRAAYKLKKAGRDPSVQTEGKGTNWVAMDMGNIVLHIMKPDTRESYDLETLWTVGAAFDEKAQVSEEDLVGVRRPRDPFGRPLPPPIPYPHQAVT</sequence>
<evidence type="ECO:0000313" key="8">
    <source>
        <dbReference type="Proteomes" id="UP000770661"/>
    </source>
</evidence>
<evidence type="ECO:0000256" key="1">
    <source>
        <dbReference type="ARBA" id="ARBA00004173"/>
    </source>
</evidence>
<organism evidence="7 8">
    <name type="scientific">Chionoecetes opilio</name>
    <name type="common">Atlantic snow crab</name>
    <name type="synonym">Cancer opilio</name>
    <dbReference type="NCBI Taxonomy" id="41210"/>
    <lineage>
        <taxon>Eukaryota</taxon>
        <taxon>Metazoa</taxon>
        <taxon>Ecdysozoa</taxon>
        <taxon>Arthropoda</taxon>
        <taxon>Crustacea</taxon>
        <taxon>Multicrustacea</taxon>
        <taxon>Malacostraca</taxon>
        <taxon>Eumalacostraca</taxon>
        <taxon>Eucarida</taxon>
        <taxon>Decapoda</taxon>
        <taxon>Pleocyemata</taxon>
        <taxon>Brachyura</taxon>
        <taxon>Eubrachyura</taxon>
        <taxon>Majoidea</taxon>
        <taxon>Majidae</taxon>
        <taxon>Chionoecetes</taxon>
    </lineage>
</organism>
<comment type="similarity">
    <text evidence="2">Belongs to the Iojap/RsfS family.</text>
</comment>
<dbReference type="Proteomes" id="UP000770661">
    <property type="component" value="Unassembled WGS sequence"/>
</dbReference>
<dbReference type="GO" id="GO:0090071">
    <property type="term" value="P:negative regulation of ribosome biogenesis"/>
    <property type="evidence" value="ECO:0007669"/>
    <property type="project" value="TreeGrafter"/>
</dbReference>
<keyword evidence="3" id="KW-0496">Mitochondrion</keyword>
<comment type="caution">
    <text evidence="7">The sequence shown here is derived from an EMBL/GenBank/DDBJ whole genome shotgun (WGS) entry which is preliminary data.</text>
</comment>
<feature type="region of interest" description="Disordered" evidence="6">
    <location>
        <begin position="218"/>
        <end position="244"/>
    </location>
</feature>
<dbReference type="EMBL" id="JACEEZ010011145">
    <property type="protein sequence ID" value="KAG0721447.1"/>
    <property type="molecule type" value="Genomic_DNA"/>
</dbReference>
<dbReference type="Gene3D" id="3.30.460.10">
    <property type="entry name" value="Beta Polymerase, domain 2"/>
    <property type="match status" value="1"/>
</dbReference>
<dbReference type="FunFam" id="3.30.460.10:FF:000018">
    <property type="entry name" value="Mitochondrial assembly of ribosomal large subunit 1"/>
    <property type="match status" value="1"/>
</dbReference>
<reference evidence="7" key="1">
    <citation type="submission" date="2020-07" db="EMBL/GenBank/DDBJ databases">
        <title>The High-quality genome of the commercially important snow crab, Chionoecetes opilio.</title>
        <authorList>
            <person name="Jeong J.-H."/>
            <person name="Ryu S."/>
        </authorList>
    </citation>
    <scope>NUCLEOTIDE SEQUENCE</scope>
    <source>
        <strain evidence="7">MADBK_172401_WGS</strain>
        <tissue evidence="7">Digestive gland</tissue>
    </source>
</reference>
<gene>
    <name evidence="7" type="primary">MALSU1</name>
    <name evidence="7" type="ORF">GWK47_046463</name>
</gene>
<dbReference type="InterPro" id="IPR011004">
    <property type="entry name" value="Trimer_LpxA-like_sf"/>
</dbReference>
<evidence type="ECO:0000256" key="2">
    <source>
        <dbReference type="ARBA" id="ARBA00010574"/>
    </source>
</evidence>
<proteinExistence type="inferred from homology"/>
<dbReference type="AlphaFoldDB" id="A0A8J4Y6E5"/>
<dbReference type="GO" id="GO:0005739">
    <property type="term" value="C:mitochondrion"/>
    <property type="evidence" value="ECO:0007669"/>
    <property type="project" value="UniProtKB-SubCell"/>
</dbReference>
<dbReference type="InterPro" id="IPR004394">
    <property type="entry name" value="Iojap/RsfS/C7orf30"/>
</dbReference>
<dbReference type="GO" id="GO:0043023">
    <property type="term" value="F:ribosomal large subunit binding"/>
    <property type="evidence" value="ECO:0007669"/>
    <property type="project" value="TreeGrafter"/>
</dbReference>
<dbReference type="OrthoDB" id="21330at2759"/>
<comment type="function">
    <text evidence="4">Required for normal mitochondrial ribosome function and mitochondrial translation. May play a role in ribosome biogenesis by preventing premature association of the 28S and 39S ribosomal subunits. Interacts with mitochondrial ribosomal protein uL14m (MRPL14), probably blocking formation of intersubunit bridge B8, preventing association of the 28S and 39S ribosomal subunits. Addition to isolated mitochondrial ribosomal subunits partially inhibits translation, probably by interfering with the association of the 28S and 39S ribosomal subunits and the formation of functional ribosomes. May also participate in the assembly and/or regulation of the stability of the large subunit of the mitochondrial ribosome. May function as a ribosomal silencing factor.</text>
</comment>
<dbReference type="SUPFAM" id="SSF81301">
    <property type="entry name" value="Nucleotidyltransferase"/>
    <property type="match status" value="1"/>
</dbReference>
<dbReference type="PANTHER" id="PTHR21043">
    <property type="entry name" value="IOJAP SUPERFAMILY ORTHOLOG"/>
    <property type="match status" value="1"/>
</dbReference>
<dbReference type="SUPFAM" id="SSF51161">
    <property type="entry name" value="Trimeric LpxA-like enzymes"/>
    <property type="match status" value="1"/>
</dbReference>
<dbReference type="NCBIfam" id="TIGR00090">
    <property type="entry name" value="rsfS_iojap_ybeB"/>
    <property type="match status" value="1"/>
</dbReference>
<feature type="compositionally biased region" description="Basic and acidic residues" evidence="6">
    <location>
        <begin position="218"/>
        <end position="228"/>
    </location>
</feature>
<name>A0A8J4Y6E5_CHIOP</name>
<evidence type="ECO:0000256" key="3">
    <source>
        <dbReference type="ARBA" id="ARBA00023128"/>
    </source>
</evidence>
<dbReference type="InterPro" id="IPR043519">
    <property type="entry name" value="NT_sf"/>
</dbReference>